<keyword evidence="3 12" id="KW-0808">Transferase</keyword>
<dbReference type="GO" id="GO:0006269">
    <property type="term" value="P:DNA replication, synthesis of primer"/>
    <property type="evidence" value="ECO:0007669"/>
    <property type="project" value="UniProtKB-UniRule"/>
</dbReference>
<dbReference type="SMART" id="SM00400">
    <property type="entry name" value="ZnF_CHCC"/>
    <property type="match status" value="1"/>
</dbReference>
<dbReference type="InterPro" id="IPR002694">
    <property type="entry name" value="Znf_CHC2"/>
</dbReference>
<evidence type="ECO:0000256" key="15">
    <source>
        <dbReference type="SAM" id="MobiDB-lite"/>
    </source>
</evidence>
<dbReference type="Pfam" id="PF13155">
    <property type="entry name" value="Toprim_2"/>
    <property type="match status" value="1"/>
</dbReference>
<comment type="similarity">
    <text evidence="12 13">Belongs to the DnaG primase family.</text>
</comment>
<dbReference type="InterPro" id="IPR036977">
    <property type="entry name" value="DNA_primase_Znf_CHC2"/>
</dbReference>
<dbReference type="GO" id="GO:0003899">
    <property type="term" value="F:DNA-directed RNA polymerase activity"/>
    <property type="evidence" value="ECO:0007669"/>
    <property type="project" value="UniProtKB-UniRule"/>
</dbReference>
<dbReference type="Gene3D" id="3.90.580.10">
    <property type="entry name" value="Zinc finger, CHC2-type domain"/>
    <property type="match status" value="1"/>
</dbReference>
<dbReference type="SUPFAM" id="SSF57783">
    <property type="entry name" value="Zinc beta-ribbon"/>
    <property type="match status" value="1"/>
</dbReference>
<dbReference type="Gene3D" id="3.40.1360.10">
    <property type="match status" value="1"/>
</dbReference>
<keyword evidence="10 12" id="KW-0238">DNA-binding</keyword>
<organism evidence="17">
    <name type="scientific">Schlesneria paludicola</name>
    <dbReference type="NCBI Taxonomy" id="360056"/>
    <lineage>
        <taxon>Bacteria</taxon>
        <taxon>Pseudomonadati</taxon>
        <taxon>Planctomycetota</taxon>
        <taxon>Planctomycetia</taxon>
        <taxon>Planctomycetales</taxon>
        <taxon>Planctomycetaceae</taxon>
        <taxon>Schlesneria</taxon>
    </lineage>
</organism>
<name>A0A7C2JXE2_9PLAN</name>
<dbReference type="HAMAP" id="MF_00974">
    <property type="entry name" value="DNA_primase_DnaG"/>
    <property type="match status" value="1"/>
</dbReference>
<proteinExistence type="inferred from homology"/>
<dbReference type="GO" id="GO:0003677">
    <property type="term" value="F:DNA binding"/>
    <property type="evidence" value="ECO:0007669"/>
    <property type="project" value="UniProtKB-KW"/>
</dbReference>
<evidence type="ECO:0000256" key="7">
    <source>
        <dbReference type="ARBA" id="ARBA00022771"/>
    </source>
</evidence>
<keyword evidence="1 12" id="KW-0240">DNA-directed RNA polymerase</keyword>
<evidence type="ECO:0000256" key="5">
    <source>
        <dbReference type="ARBA" id="ARBA00022705"/>
    </source>
</evidence>
<comment type="subunit">
    <text evidence="12">Monomer. Interacts with DnaB.</text>
</comment>
<dbReference type="PROSITE" id="PS50880">
    <property type="entry name" value="TOPRIM"/>
    <property type="match status" value="1"/>
</dbReference>
<sequence length="649" mass="72638">MHWERAVSVQAAGDVKELVRSRTDIVALIGESLTLRPERGGRLFKGLCPFHDDHNPSFQVNPERQTYRCWVCNEGGDCFSFVMKYENIGFREALVMLARRAGVEVPTAQRSFDGEKVEKTPLYDVLGWAANEFHHCLQHSLQGERARDYLRSRNFRAETIEKFRLGFHPDDGHWLQERNRGQFPVGSLLGANLVTDSDYGTGYYDRFVDRVMFPVCDERGRCVAFGARILPDTRHSQDAKYLNSADTPVFQKNRLIFALHHARDAIRKSGQAVVMEGYADCIKAHQAGVVNAVATLGTALTESQVALLKRSARRVVLVYDGDKAGQDAARKAIEKFLALDLDLRIVTLPGGFKDPDEFLDAHGVSAFENLIEQAPEAWEHQLRYCQQQYGSSSIDGRLRTLDEMLALLSVVPGLTGTVRENALLARLAQRVAVSESDARRRLRELRQGRASAPSRKAFAGDAPAADESARRREAVVSLQRSVKKDDLLETELFEILFTAPHTIETVRREIGTDDLRNEPLRELLAIAYDLWDHGEEPKLNRLLSATECPQLKSLAVWIDERAAGRNIAGLLAQEAAQGGSREADGASAGLLQQVLSQLTWRRECDGQEQRRGRLAIRPEAAAGLDPELRDLLQQASSFHQQRAARQVPT</sequence>
<dbReference type="InterPro" id="IPR034151">
    <property type="entry name" value="TOPRIM_DnaG_bac"/>
</dbReference>
<dbReference type="PANTHER" id="PTHR30313">
    <property type="entry name" value="DNA PRIMASE"/>
    <property type="match status" value="1"/>
</dbReference>
<dbReference type="AlphaFoldDB" id="A0A7C2JXE2"/>
<evidence type="ECO:0000256" key="11">
    <source>
        <dbReference type="ARBA" id="ARBA00023163"/>
    </source>
</evidence>
<dbReference type="Pfam" id="PF01807">
    <property type="entry name" value="Zn_ribbon_DnaG"/>
    <property type="match status" value="1"/>
</dbReference>
<feature type="domain" description="Toprim" evidence="16">
    <location>
        <begin position="270"/>
        <end position="353"/>
    </location>
</feature>
<comment type="function">
    <text evidence="12 13">RNA polymerase that catalyzes the synthesis of short RNA molecules used as primers for DNA polymerase during DNA replication.</text>
</comment>
<dbReference type="GO" id="GO:0000428">
    <property type="term" value="C:DNA-directed RNA polymerase complex"/>
    <property type="evidence" value="ECO:0007669"/>
    <property type="project" value="UniProtKB-KW"/>
</dbReference>
<evidence type="ECO:0000256" key="12">
    <source>
        <dbReference type="HAMAP-Rule" id="MF_00974"/>
    </source>
</evidence>
<evidence type="ECO:0000259" key="16">
    <source>
        <dbReference type="PROSITE" id="PS50880"/>
    </source>
</evidence>
<protein>
    <recommendedName>
        <fullName evidence="12 13">DNA primase</fullName>
        <ecNumber evidence="12">2.7.7.101</ecNumber>
    </recommendedName>
</protein>
<comment type="domain">
    <text evidence="12">Contains an N-terminal zinc-binding domain, a central core domain that contains the primase activity, and a C-terminal DnaB-binding domain.</text>
</comment>
<dbReference type="InterPro" id="IPR006171">
    <property type="entry name" value="TOPRIM_dom"/>
</dbReference>
<comment type="caution">
    <text evidence="17">The sequence shown here is derived from an EMBL/GenBank/DDBJ whole genome shotgun (WGS) entry which is preliminary data.</text>
</comment>
<keyword evidence="5 12" id="KW-0235">DNA replication</keyword>
<evidence type="ECO:0000256" key="6">
    <source>
        <dbReference type="ARBA" id="ARBA00022723"/>
    </source>
</evidence>
<reference evidence="17" key="1">
    <citation type="journal article" date="2020" name="mSystems">
        <title>Genome- and Community-Level Interaction Insights into Carbon Utilization and Element Cycling Functions of Hydrothermarchaeota in Hydrothermal Sediment.</title>
        <authorList>
            <person name="Zhou Z."/>
            <person name="Liu Y."/>
            <person name="Xu W."/>
            <person name="Pan J."/>
            <person name="Luo Z.H."/>
            <person name="Li M."/>
        </authorList>
    </citation>
    <scope>NUCLEOTIDE SEQUENCE [LARGE SCALE GENOMIC DNA]</scope>
    <source>
        <strain evidence="17">SpSt-339</strain>
    </source>
</reference>
<keyword evidence="4 12" id="KW-0548">Nucleotidyltransferase</keyword>
<dbReference type="SUPFAM" id="SSF56731">
    <property type="entry name" value="DNA primase core"/>
    <property type="match status" value="1"/>
</dbReference>
<evidence type="ECO:0000256" key="8">
    <source>
        <dbReference type="ARBA" id="ARBA00022833"/>
    </source>
</evidence>
<evidence type="ECO:0000256" key="2">
    <source>
        <dbReference type="ARBA" id="ARBA00022515"/>
    </source>
</evidence>
<evidence type="ECO:0000256" key="14">
    <source>
        <dbReference type="PIRSR" id="PIRSR002811-1"/>
    </source>
</evidence>
<dbReference type="GO" id="GO:0008270">
    <property type="term" value="F:zinc ion binding"/>
    <property type="evidence" value="ECO:0007669"/>
    <property type="project" value="UniProtKB-UniRule"/>
</dbReference>
<dbReference type="Pfam" id="PF08275">
    <property type="entry name" value="DNAG_N"/>
    <property type="match status" value="1"/>
</dbReference>
<keyword evidence="2 12" id="KW-0639">Primosome</keyword>
<dbReference type="NCBIfam" id="TIGR01391">
    <property type="entry name" value="dnaG"/>
    <property type="match status" value="1"/>
</dbReference>
<evidence type="ECO:0000256" key="13">
    <source>
        <dbReference type="PIRNR" id="PIRNR002811"/>
    </source>
</evidence>
<feature type="zinc finger region" description="CHC2-type" evidence="12 14">
    <location>
        <begin position="48"/>
        <end position="72"/>
    </location>
</feature>
<evidence type="ECO:0000256" key="4">
    <source>
        <dbReference type="ARBA" id="ARBA00022695"/>
    </source>
</evidence>
<dbReference type="InterPro" id="IPR006295">
    <property type="entry name" value="DNA_primase_DnaG"/>
</dbReference>
<dbReference type="EC" id="2.7.7.101" evidence="12"/>
<dbReference type="GO" id="GO:0005737">
    <property type="term" value="C:cytoplasm"/>
    <property type="evidence" value="ECO:0007669"/>
    <property type="project" value="TreeGrafter"/>
</dbReference>
<keyword evidence="6 12" id="KW-0479">Metal-binding</keyword>
<dbReference type="InterPro" id="IPR050219">
    <property type="entry name" value="DnaG_primase"/>
</dbReference>
<gene>
    <name evidence="12 17" type="primary">dnaG</name>
    <name evidence="17" type="ORF">ENQ76_01885</name>
</gene>
<feature type="region of interest" description="Disordered" evidence="15">
    <location>
        <begin position="445"/>
        <end position="465"/>
    </location>
</feature>
<comment type="cofactor">
    <cofactor evidence="12 13 14">
        <name>Zn(2+)</name>
        <dbReference type="ChEBI" id="CHEBI:29105"/>
    </cofactor>
    <text evidence="12 13 14">Binds 1 zinc ion per monomer.</text>
</comment>
<accession>A0A7C2JXE2</accession>
<keyword evidence="7 12" id="KW-0863">Zinc-finger</keyword>
<dbReference type="CDD" id="cd03364">
    <property type="entry name" value="TOPRIM_DnaG_primases"/>
    <property type="match status" value="1"/>
</dbReference>
<evidence type="ECO:0000256" key="1">
    <source>
        <dbReference type="ARBA" id="ARBA00022478"/>
    </source>
</evidence>
<evidence type="ECO:0000256" key="3">
    <source>
        <dbReference type="ARBA" id="ARBA00022679"/>
    </source>
</evidence>
<evidence type="ECO:0000313" key="17">
    <source>
        <dbReference type="EMBL" id="HEN14205.1"/>
    </source>
</evidence>
<keyword evidence="11 12" id="KW-0804">Transcription</keyword>
<evidence type="ECO:0000256" key="10">
    <source>
        <dbReference type="ARBA" id="ARBA00023125"/>
    </source>
</evidence>
<dbReference type="SMART" id="SM00493">
    <property type="entry name" value="TOPRIM"/>
    <property type="match status" value="1"/>
</dbReference>
<keyword evidence="8 12" id="KW-0862">Zinc</keyword>
<dbReference type="InterPro" id="IPR013264">
    <property type="entry name" value="DNAG_N"/>
</dbReference>
<dbReference type="InterPro" id="IPR037068">
    <property type="entry name" value="DNA_primase_core_N_sf"/>
</dbReference>
<evidence type="ECO:0000256" key="9">
    <source>
        <dbReference type="ARBA" id="ARBA00022842"/>
    </source>
</evidence>
<dbReference type="InterPro" id="IPR030846">
    <property type="entry name" value="DnaG_bac"/>
</dbReference>
<keyword evidence="9" id="KW-0460">Magnesium</keyword>
<dbReference type="PANTHER" id="PTHR30313:SF2">
    <property type="entry name" value="DNA PRIMASE"/>
    <property type="match status" value="1"/>
</dbReference>
<dbReference type="Gene3D" id="3.90.980.10">
    <property type="entry name" value="DNA primase, catalytic core, N-terminal domain"/>
    <property type="match status" value="1"/>
</dbReference>
<comment type="catalytic activity">
    <reaction evidence="12">
        <text>ssDNA + n NTP = ssDNA/pppN(pN)n-1 hybrid + (n-1) diphosphate.</text>
        <dbReference type="EC" id="2.7.7.101"/>
    </reaction>
</comment>
<dbReference type="PIRSF" id="PIRSF002811">
    <property type="entry name" value="DnaG"/>
    <property type="match status" value="1"/>
</dbReference>
<dbReference type="GO" id="GO:1990077">
    <property type="term" value="C:primosome complex"/>
    <property type="evidence" value="ECO:0007669"/>
    <property type="project" value="UniProtKB-KW"/>
</dbReference>
<dbReference type="EMBL" id="DSOK01000059">
    <property type="protein sequence ID" value="HEN14205.1"/>
    <property type="molecule type" value="Genomic_DNA"/>
</dbReference>